<evidence type="ECO:0000313" key="1">
    <source>
        <dbReference type="EMBL" id="CAF4337409.1"/>
    </source>
</evidence>
<proteinExistence type="predicted"/>
<gene>
    <name evidence="1" type="ORF">OTI717_LOCUS43147</name>
</gene>
<comment type="caution">
    <text evidence="1">The sequence shown here is derived from an EMBL/GenBank/DDBJ whole genome shotgun (WGS) entry which is preliminary data.</text>
</comment>
<dbReference type="EMBL" id="CAJOAX010059051">
    <property type="protein sequence ID" value="CAF4337409.1"/>
    <property type="molecule type" value="Genomic_DNA"/>
</dbReference>
<accession>A0A820KAL1</accession>
<evidence type="ECO:0000313" key="2">
    <source>
        <dbReference type="Proteomes" id="UP000663823"/>
    </source>
</evidence>
<protein>
    <submittedName>
        <fullName evidence="1">Uncharacterized protein</fullName>
    </submittedName>
</protein>
<dbReference type="AlphaFoldDB" id="A0A820KAL1"/>
<reference evidence="1" key="1">
    <citation type="submission" date="2021-02" db="EMBL/GenBank/DDBJ databases">
        <authorList>
            <person name="Nowell W R."/>
        </authorList>
    </citation>
    <scope>NUCLEOTIDE SEQUENCE</scope>
</reference>
<sequence length="77" mass="8582">EKEKLKFNARIPLTLKSEEQQKSTLGIAREQPVLLSPTPITTDTINMTNVSKPPSESDLIKPNQLSFTLAQTTKVVF</sequence>
<name>A0A820KAL1_9BILA</name>
<organism evidence="1 2">
    <name type="scientific">Rotaria sordida</name>
    <dbReference type="NCBI Taxonomy" id="392033"/>
    <lineage>
        <taxon>Eukaryota</taxon>
        <taxon>Metazoa</taxon>
        <taxon>Spiralia</taxon>
        <taxon>Gnathifera</taxon>
        <taxon>Rotifera</taxon>
        <taxon>Eurotatoria</taxon>
        <taxon>Bdelloidea</taxon>
        <taxon>Philodinida</taxon>
        <taxon>Philodinidae</taxon>
        <taxon>Rotaria</taxon>
    </lineage>
</organism>
<dbReference type="Proteomes" id="UP000663823">
    <property type="component" value="Unassembled WGS sequence"/>
</dbReference>
<feature type="non-terminal residue" evidence="1">
    <location>
        <position position="1"/>
    </location>
</feature>